<evidence type="ECO:0000313" key="16">
    <source>
        <dbReference type="EMBL" id="WXK74969.1"/>
    </source>
</evidence>
<accession>A0ABZ2QEK8</accession>
<keyword evidence="5 14" id="KW-0812">Transmembrane</keyword>
<keyword evidence="11 14" id="KW-0739">Sodium transport</keyword>
<dbReference type="Gene3D" id="1.20.1730.10">
    <property type="entry name" value="Sodium/glucose cotransporter"/>
    <property type="match status" value="1"/>
</dbReference>
<evidence type="ECO:0000313" key="17">
    <source>
        <dbReference type="Proteomes" id="UP001626628"/>
    </source>
</evidence>
<keyword evidence="4 14" id="KW-1003">Cell membrane</keyword>
<dbReference type="PROSITE" id="PS00457">
    <property type="entry name" value="NA_SOLUT_SYMP_2"/>
    <property type="match status" value="1"/>
</dbReference>
<dbReference type="NCBIfam" id="TIGR02121">
    <property type="entry name" value="Na_Pro_sym"/>
    <property type="match status" value="1"/>
</dbReference>
<dbReference type="InterPro" id="IPR001734">
    <property type="entry name" value="Na/solute_symporter"/>
</dbReference>
<keyword evidence="8 14" id="KW-0915">Sodium</keyword>
<evidence type="ECO:0000256" key="9">
    <source>
        <dbReference type="ARBA" id="ARBA00023065"/>
    </source>
</evidence>
<dbReference type="InterPro" id="IPR011851">
    <property type="entry name" value="Na/Pro_symporter"/>
</dbReference>
<feature type="transmembrane region" description="Helical" evidence="14">
    <location>
        <begin position="409"/>
        <end position="429"/>
    </location>
</feature>
<keyword evidence="6 14" id="KW-0769">Symport</keyword>
<keyword evidence="7 14" id="KW-1133">Transmembrane helix</keyword>
<keyword evidence="3 14" id="KW-0813">Transport</keyword>
<feature type="region of interest" description="Disordered" evidence="15">
    <location>
        <begin position="493"/>
        <end position="516"/>
    </location>
</feature>
<evidence type="ECO:0000256" key="3">
    <source>
        <dbReference type="ARBA" id="ARBA00022448"/>
    </source>
</evidence>
<comment type="subcellular location">
    <subcellularLocation>
        <location evidence="1 14">Cell membrane</location>
        <topology evidence="1 14">Multi-pass membrane protein</topology>
    </subcellularLocation>
</comment>
<dbReference type="RefSeq" id="WP_407285158.1">
    <property type="nucleotide sequence ID" value="NZ_CP147982.1"/>
</dbReference>
<dbReference type="NCBIfam" id="TIGR00813">
    <property type="entry name" value="sss"/>
    <property type="match status" value="1"/>
</dbReference>
<feature type="transmembrane region" description="Helical" evidence="14">
    <location>
        <begin position="287"/>
        <end position="310"/>
    </location>
</feature>
<dbReference type="Proteomes" id="UP001626628">
    <property type="component" value="Chromosome"/>
</dbReference>
<evidence type="ECO:0000256" key="5">
    <source>
        <dbReference type="ARBA" id="ARBA00022692"/>
    </source>
</evidence>
<keyword evidence="10 14" id="KW-0472">Membrane</keyword>
<evidence type="ECO:0000256" key="10">
    <source>
        <dbReference type="ARBA" id="ARBA00023136"/>
    </source>
</evidence>
<evidence type="ECO:0000256" key="2">
    <source>
        <dbReference type="ARBA" id="ARBA00006434"/>
    </source>
</evidence>
<evidence type="ECO:0000256" key="13">
    <source>
        <dbReference type="RuleBase" id="RU362091"/>
    </source>
</evidence>
<evidence type="ECO:0000256" key="12">
    <source>
        <dbReference type="ARBA" id="ARBA00033708"/>
    </source>
</evidence>
<evidence type="ECO:0000256" key="6">
    <source>
        <dbReference type="ARBA" id="ARBA00022847"/>
    </source>
</evidence>
<dbReference type="PANTHER" id="PTHR48086">
    <property type="entry name" value="SODIUM/PROLINE SYMPORTER-RELATED"/>
    <property type="match status" value="1"/>
</dbReference>
<proteinExistence type="inferred from homology"/>
<protein>
    <recommendedName>
        <fullName evidence="14">Sodium/proline symporter</fullName>
    </recommendedName>
    <alternativeName>
        <fullName evidence="14">Proline permease</fullName>
    </alternativeName>
</protein>
<evidence type="ECO:0000256" key="1">
    <source>
        <dbReference type="ARBA" id="ARBA00004651"/>
    </source>
</evidence>
<feature type="transmembrane region" description="Helical" evidence="14">
    <location>
        <begin position="129"/>
        <end position="154"/>
    </location>
</feature>
<comment type="similarity">
    <text evidence="2 13">Belongs to the sodium:solute symporter (SSF) (TC 2.A.21) family.</text>
</comment>
<feature type="transmembrane region" description="Helical" evidence="14">
    <location>
        <begin position="436"/>
        <end position="454"/>
    </location>
</feature>
<feature type="transmembrane region" description="Helical" evidence="14">
    <location>
        <begin position="466"/>
        <end position="486"/>
    </location>
</feature>
<feature type="transmembrane region" description="Helical" evidence="14">
    <location>
        <begin position="68"/>
        <end position="90"/>
    </location>
</feature>
<sequence length="516" mass="54895">MELQTAAPAMMVFGIFIIVMIIVGIWAYWETDSFPEFALGGRRLNALVTALSAEASDMSGWLFIGLPGAVYAEGIGATWIAVGLIIGTYLNWRFVAPRLRTYTERANDSVTLSAYLEERFEDRSGILRMLSATVIVVFFTLYVASGFVAGGVLFHQVFGVGFAFGLTVIAVVMVIYSVLGGFRAVSTTHVVQGALMLFVACVLPVVIIGHLDGLCALHHAIADKSPALLDLGAKPGFADGRWSAGEPLGFVAVTSLLAWGLGYFGQPHILARFMAIRSTHDIPLARRIAMGWVVLSLTGASLVGLLGIAALRPSVGDQEMVFIELVKQSVNPWFAGVLYVGVLAAIKSTADSQLLVTATSITEDFFRALRKGRASDATLVTVTHTALVGVALVAYTIALSGGSVLDIVAHAWAGFGAAFGPVFLLSLYWPRMTKAGATAGIVTGALTVILWKHIDSLLGPLRTGIYEMVPGVLAATAAALLFGTFVGRPPRRDWKSAAPDRATAARKHTTEPLRRG</sequence>
<keyword evidence="14" id="KW-0029">Amino-acid transport</keyword>
<organism evidence="16 17">
    <name type="scientific">Streptomyces sirii</name>
    <dbReference type="NCBI Taxonomy" id="3127701"/>
    <lineage>
        <taxon>Bacteria</taxon>
        <taxon>Bacillati</taxon>
        <taxon>Actinomycetota</taxon>
        <taxon>Actinomycetes</taxon>
        <taxon>Kitasatosporales</taxon>
        <taxon>Streptomycetaceae</taxon>
        <taxon>Streptomyces</taxon>
    </lineage>
</organism>
<dbReference type="Pfam" id="PF00474">
    <property type="entry name" value="SSF"/>
    <property type="match status" value="1"/>
</dbReference>
<dbReference type="InterPro" id="IPR018212">
    <property type="entry name" value="Na/solute_symporter_CS"/>
</dbReference>
<dbReference type="EMBL" id="CP147982">
    <property type="protein sequence ID" value="WXK74969.1"/>
    <property type="molecule type" value="Genomic_DNA"/>
</dbReference>
<dbReference type="InterPro" id="IPR050277">
    <property type="entry name" value="Sodium:Solute_Symporter"/>
</dbReference>
<feature type="transmembrane region" description="Helical" evidence="14">
    <location>
        <begin position="160"/>
        <end position="182"/>
    </location>
</feature>
<comment type="catalytic activity">
    <reaction evidence="12">
        <text>L-proline(in) + Na(+)(in) = L-proline(out) + Na(+)(out)</text>
        <dbReference type="Rhea" id="RHEA:28967"/>
        <dbReference type="ChEBI" id="CHEBI:29101"/>
        <dbReference type="ChEBI" id="CHEBI:60039"/>
    </reaction>
</comment>
<dbReference type="CDD" id="cd11475">
    <property type="entry name" value="SLC5sbd_PutP"/>
    <property type="match status" value="1"/>
</dbReference>
<keyword evidence="9 14" id="KW-0406">Ion transport</keyword>
<evidence type="ECO:0000256" key="11">
    <source>
        <dbReference type="ARBA" id="ARBA00023201"/>
    </source>
</evidence>
<feature type="transmembrane region" description="Helical" evidence="14">
    <location>
        <begin position="377"/>
        <end position="397"/>
    </location>
</feature>
<dbReference type="PANTHER" id="PTHR48086:SF3">
    <property type="entry name" value="SODIUM_PROLINE SYMPORTER"/>
    <property type="match status" value="1"/>
</dbReference>
<evidence type="ECO:0000256" key="15">
    <source>
        <dbReference type="SAM" id="MobiDB-lite"/>
    </source>
</evidence>
<dbReference type="PROSITE" id="PS50283">
    <property type="entry name" value="NA_SOLUT_SYMP_3"/>
    <property type="match status" value="1"/>
</dbReference>
<name>A0ABZ2QEK8_9ACTN</name>
<evidence type="ECO:0000256" key="8">
    <source>
        <dbReference type="ARBA" id="ARBA00023053"/>
    </source>
</evidence>
<reference evidence="16 17" key="1">
    <citation type="submission" date="2024-03" db="EMBL/GenBank/DDBJ databases">
        <title>The complete genome of Streptomyces sirii sp.nov.</title>
        <authorList>
            <person name="Zakalyukina Y.V."/>
            <person name="Belik A.R."/>
            <person name="Biryukov M.V."/>
            <person name="Baturina O.A."/>
            <person name="Kabilov M.R."/>
        </authorList>
    </citation>
    <scope>NUCLEOTIDE SEQUENCE [LARGE SCALE GENOMIC DNA]</scope>
    <source>
        <strain evidence="16 17">BP-8</strain>
    </source>
</reference>
<comment type="function">
    <text evidence="14">Catalyzes the sodium-dependent uptake of extracellular L-proline.</text>
</comment>
<feature type="transmembrane region" description="Helical" evidence="14">
    <location>
        <begin position="330"/>
        <end position="346"/>
    </location>
</feature>
<evidence type="ECO:0000256" key="14">
    <source>
        <dbReference type="RuleBase" id="RU366012"/>
    </source>
</evidence>
<feature type="transmembrane region" description="Helical" evidence="14">
    <location>
        <begin position="7"/>
        <end position="29"/>
    </location>
</feature>
<feature type="transmembrane region" description="Helical" evidence="14">
    <location>
        <begin position="248"/>
        <end position="266"/>
    </location>
</feature>
<evidence type="ECO:0000256" key="7">
    <source>
        <dbReference type="ARBA" id="ARBA00022989"/>
    </source>
</evidence>
<dbReference type="InterPro" id="IPR038377">
    <property type="entry name" value="Na/Glc_symporter_sf"/>
</dbReference>
<keyword evidence="17" id="KW-1185">Reference proteome</keyword>
<gene>
    <name evidence="16" type="primary">putP</name>
    <name evidence="16" type="ORF">WAB15_02725</name>
</gene>
<evidence type="ECO:0000256" key="4">
    <source>
        <dbReference type="ARBA" id="ARBA00022475"/>
    </source>
</evidence>
<feature type="transmembrane region" description="Helical" evidence="14">
    <location>
        <begin position="194"/>
        <end position="221"/>
    </location>
</feature>